<dbReference type="EMBL" id="CP042476">
    <property type="protein sequence ID" value="QED36593.1"/>
    <property type="molecule type" value="Genomic_DNA"/>
</dbReference>
<dbReference type="KEGG" id="anp:FK178_02185"/>
<dbReference type="SUPFAM" id="SSF50630">
    <property type="entry name" value="Acid proteases"/>
    <property type="match status" value="1"/>
</dbReference>
<sequence length="435" mass="49365">MKNYRTLKLFLWLLLLSAGLLSCKKDRREMASGDLIFTRIDSLIDQKDFFTAREEYRQNRKSLSTFQLLSTGVFLDNAFNRPNISAGKAEKIFRDHRNDLDDTLAMRIKSIALNNYIRLYDYKRAKETTEDLLSNYGKVMTAQKIKDHQNMLIIWKALQDQPKQEVRIPREVNLAIQRDLAGLKTLEIKNGPLGANFVFDTGANFSTITESMASTFGLKILEGTFEVKSITGDKVISRVAVAPELKLGTISIKNAVFLIFPDEALAFPQINYQIFGIIGFPVIEALNEIQITTDDRFIVPKTPSRSIEANLALDFLTPLIYLADQYGKGIYTFDTGADKTMLYSTYFDRFLINDTLSGQEVVHRFGGAGGETLKKGYFTSFSPRVHGHTIKIDSVTVFSEKIDPDNPYLGNIGQDFIAKFSKMTINFDQMFVRFD</sequence>
<evidence type="ECO:0000313" key="2">
    <source>
        <dbReference type="Proteomes" id="UP000321954"/>
    </source>
</evidence>
<dbReference type="InterPro" id="IPR021109">
    <property type="entry name" value="Peptidase_aspartic_dom_sf"/>
</dbReference>
<evidence type="ECO:0000313" key="1">
    <source>
        <dbReference type="EMBL" id="QED36593.1"/>
    </source>
</evidence>
<dbReference type="Proteomes" id="UP000321954">
    <property type="component" value="Chromosome"/>
</dbReference>
<keyword evidence="2" id="KW-1185">Reference proteome</keyword>
<accession>A0A5B8YIZ8</accession>
<dbReference type="Gene3D" id="2.40.70.10">
    <property type="entry name" value="Acid Proteases"/>
    <property type="match status" value="2"/>
</dbReference>
<dbReference type="OrthoDB" id="622881at2"/>
<dbReference type="RefSeq" id="WP_146830556.1">
    <property type="nucleotide sequence ID" value="NZ_CP042476.1"/>
</dbReference>
<reference evidence="1 2" key="1">
    <citation type="submission" date="2019-08" db="EMBL/GenBank/DDBJ databases">
        <title>Antarcticibacterium arcticum sp. nov., a bacterium isolated from marine sediment of the Canadian Beaufort Sea.</title>
        <authorList>
            <person name="Lee Y.M."/>
            <person name="Baek K."/>
            <person name="Lee D.-H."/>
            <person name="Shin S.C."/>
            <person name="Jin Y.K."/>
            <person name="Park Y."/>
        </authorList>
    </citation>
    <scope>NUCLEOTIDE SEQUENCE [LARGE SCALE GENOMIC DNA]</scope>
    <source>
        <strain evidence="1 2">PAMC 28998</strain>
    </source>
</reference>
<evidence type="ECO:0008006" key="3">
    <source>
        <dbReference type="Google" id="ProtNLM"/>
    </source>
</evidence>
<dbReference type="PROSITE" id="PS51257">
    <property type="entry name" value="PROKAR_LIPOPROTEIN"/>
    <property type="match status" value="1"/>
</dbReference>
<proteinExistence type="predicted"/>
<gene>
    <name evidence="1" type="ORF">FK178_02185</name>
</gene>
<organism evidence="1 2">
    <name type="scientific">Antarcticibacterium arcticum</name>
    <dbReference type="NCBI Taxonomy" id="2585771"/>
    <lineage>
        <taxon>Bacteria</taxon>
        <taxon>Pseudomonadati</taxon>
        <taxon>Bacteroidota</taxon>
        <taxon>Flavobacteriia</taxon>
        <taxon>Flavobacteriales</taxon>
        <taxon>Flavobacteriaceae</taxon>
        <taxon>Antarcticibacterium</taxon>
    </lineage>
</organism>
<dbReference type="AlphaFoldDB" id="A0A5B8YIZ8"/>
<dbReference type="Pfam" id="PF13650">
    <property type="entry name" value="Asp_protease_2"/>
    <property type="match status" value="1"/>
</dbReference>
<protein>
    <recommendedName>
        <fullName evidence="3">Peptidase A2 domain-containing protein</fullName>
    </recommendedName>
</protein>
<name>A0A5B8YIZ8_9FLAO</name>